<gene>
    <name evidence="2" type="ORF">mPipKuh1_009372</name>
</gene>
<dbReference type="AlphaFoldDB" id="A0A7J7TIK5"/>
<reference evidence="2 3" key="1">
    <citation type="journal article" date="2020" name="Nature">
        <title>Six reference-quality genomes reveal evolution of bat adaptations.</title>
        <authorList>
            <person name="Jebb D."/>
            <person name="Huang Z."/>
            <person name="Pippel M."/>
            <person name="Hughes G.M."/>
            <person name="Lavrichenko K."/>
            <person name="Devanna P."/>
            <person name="Winkler S."/>
            <person name="Jermiin L.S."/>
            <person name="Skirmuntt E.C."/>
            <person name="Katzourakis A."/>
            <person name="Burkitt-Gray L."/>
            <person name="Ray D.A."/>
            <person name="Sullivan K.A.M."/>
            <person name="Roscito J.G."/>
            <person name="Kirilenko B.M."/>
            <person name="Davalos L.M."/>
            <person name="Corthals A.P."/>
            <person name="Power M.L."/>
            <person name="Jones G."/>
            <person name="Ransome R.D."/>
            <person name="Dechmann D.K.N."/>
            <person name="Locatelli A.G."/>
            <person name="Puechmaille S.J."/>
            <person name="Fedrigo O."/>
            <person name="Jarvis E.D."/>
            <person name="Hiller M."/>
            <person name="Vernes S.C."/>
            <person name="Myers E.W."/>
            <person name="Teeling E.C."/>
        </authorList>
    </citation>
    <scope>NUCLEOTIDE SEQUENCE [LARGE SCALE GENOMIC DNA]</scope>
    <source>
        <strain evidence="2">MPipKuh1</strain>
        <tissue evidence="2">Flight muscle</tissue>
    </source>
</reference>
<evidence type="ECO:0000313" key="2">
    <source>
        <dbReference type="EMBL" id="KAF6300237.1"/>
    </source>
</evidence>
<sequence>MYMFIKTLSYLIKREYANGLPCLDTMAVPTATIWQHPVLSASPLPAPHPARVSQSPQPHGGGGGSKHCVPHPALVSQSPQPCFIQPQSPSPYSPTSSSWSSPVPSAPPHTAGAPSPLNPVGHMCQTQGPRAKSVPPGLAMWPTPRCHHCTPLRFHHNDSL</sequence>
<evidence type="ECO:0000313" key="3">
    <source>
        <dbReference type="Proteomes" id="UP000558488"/>
    </source>
</evidence>
<keyword evidence="3" id="KW-1185">Reference proteome</keyword>
<dbReference type="EMBL" id="JACAGB010000029">
    <property type="protein sequence ID" value="KAF6300237.1"/>
    <property type="molecule type" value="Genomic_DNA"/>
</dbReference>
<name>A0A7J7TIK5_PIPKU</name>
<feature type="compositionally biased region" description="Low complexity" evidence="1">
    <location>
        <begin position="93"/>
        <end position="103"/>
    </location>
</feature>
<proteinExistence type="predicted"/>
<dbReference type="Proteomes" id="UP000558488">
    <property type="component" value="Unassembled WGS sequence"/>
</dbReference>
<evidence type="ECO:0000256" key="1">
    <source>
        <dbReference type="SAM" id="MobiDB-lite"/>
    </source>
</evidence>
<accession>A0A7J7TIK5</accession>
<feature type="region of interest" description="Disordered" evidence="1">
    <location>
        <begin position="45"/>
        <end position="117"/>
    </location>
</feature>
<protein>
    <submittedName>
        <fullName evidence="2">Uncharacterized protein</fullName>
    </submittedName>
</protein>
<organism evidence="2 3">
    <name type="scientific">Pipistrellus kuhlii</name>
    <name type="common">Kuhl's pipistrelle</name>
    <dbReference type="NCBI Taxonomy" id="59472"/>
    <lineage>
        <taxon>Eukaryota</taxon>
        <taxon>Metazoa</taxon>
        <taxon>Chordata</taxon>
        <taxon>Craniata</taxon>
        <taxon>Vertebrata</taxon>
        <taxon>Euteleostomi</taxon>
        <taxon>Mammalia</taxon>
        <taxon>Eutheria</taxon>
        <taxon>Laurasiatheria</taxon>
        <taxon>Chiroptera</taxon>
        <taxon>Yangochiroptera</taxon>
        <taxon>Vespertilionidae</taxon>
        <taxon>Pipistrellus</taxon>
    </lineage>
</organism>
<comment type="caution">
    <text evidence="2">The sequence shown here is derived from an EMBL/GenBank/DDBJ whole genome shotgun (WGS) entry which is preliminary data.</text>
</comment>